<comment type="caution">
    <text evidence="2">The sequence shown here is derived from an EMBL/GenBank/DDBJ whole genome shotgun (WGS) entry which is preliminary data.</text>
</comment>
<keyword evidence="1" id="KW-0472">Membrane</keyword>
<evidence type="ECO:0000313" key="3">
    <source>
        <dbReference type="Proteomes" id="UP001374584"/>
    </source>
</evidence>
<evidence type="ECO:0000256" key="1">
    <source>
        <dbReference type="SAM" id="Phobius"/>
    </source>
</evidence>
<dbReference type="AlphaFoldDB" id="A0AAN9QZE3"/>
<reference evidence="2 3" key="1">
    <citation type="submission" date="2024-01" db="EMBL/GenBank/DDBJ databases">
        <title>The genomes of 5 underutilized Papilionoideae crops provide insights into root nodulation and disease resistanc.</title>
        <authorList>
            <person name="Jiang F."/>
        </authorList>
    </citation>
    <scope>NUCLEOTIDE SEQUENCE [LARGE SCALE GENOMIC DNA]</scope>
    <source>
        <strain evidence="2">JINMINGXINNONG_FW02</strain>
        <tissue evidence="2">Leaves</tissue>
    </source>
</reference>
<keyword evidence="3" id="KW-1185">Reference proteome</keyword>
<evidence type="ECO:0000313" key="2">
    <source>
        <dbReference type="EMBL" id="KAK7348528.1"/>
    </source>
</evidence>
<dbReference type="Proteomes" id="UP001374584">
    <property type="component" value="Unassembled WGS sequence"/>
</dbReference>
<gene>
    <name evidence="2" type="ORF">VNO80_23086</name>
</gene>
<keyword evidence="1" id="KW-0812">Transmembrane</keyword>
<accession>A0AAN9QZE3</accession>
<protein>
    <submittedName>
        <fullName evidence="2">Uncharacterized protein</fullName>
    </submittedName>
</protein>
<name>A0AAN9QZE3_PHACN</name>
<sequence length="138" mass="15314">MELGSVKADLAGWRFVSVKEILDAELELEVEFATPTTPNDEKTDEVVLGQESFSVVTHLYELGLGRQVRTRVVHNSSQQLIVIVFLALFSTFHVLSTFPMLSIIPVDPLISFSVIRGPQFVVWDGPIVQLLLHAGVLL</sequence>
<dbReference type="EMBL" id="JAYMYR010000008">
    <property type="protein sequence ID" value="KAK7348528.1"/>
    <property type="molecule type" value="Genomic_DNA"/>
</dbReference>
<keyword evidence="1" id="KW-1133">Transmembrane helix</keyword>
<feature type="transmembrane region" description="Helical" evidence="1">
    <location>
        <begin position="80"/>
        <end position="104"/>
    </location>
</feature>
<organism evidence="2 3">
    <name type="scientific">Phaseolus coccineus</name>
    <name type="common">Scarlet runner bean</name>
    <name type="synonym">Phaseolus multiflorus</name>
    <dbReference type="NCBI Taxonomy" id="3886"/>
    <lineage>
        <taxon>Eukaryota</taxon>
        <taxon>Viridiplantae</taxon>
        <taxon>Streptophyta</taxon>
        <taxon>Embryophyta</taxon>
        <taxon>Tracheophyta</taxon>
        <taxon>Spermatophyta</taxon>
        <taxon>Magnoliopsida</taxon>
        <taxon>eudicotyledons</taxon>
        <taxon>Gunneridae</taxon>
        <taxon>Pentapetalae</taxon>
        <taxon>rosids</taxon>
        <taxon>fabids</taxon>
        <taxon>Fabales</taxon>
        <taxon>Fabaceae</taxon>
        <taxon>Papilionoideae</taxon>
        <taxon>50 kb inversion clade</taxon>
        <taxon>NPAAA clade</taxon>
        <taxon>indigoferoid/millettioid clade</taxon>
        <taxon>Phaseoleae</taxon>
        <taxon>Phaseolus</taxon>
    </lineage>
</organism>
<proteinExistence type="predicted"/>